<keyword evidence="4" id="KW-1133">Transmembrane helix</keyword>
<keyword evidence="4" id="KW-0812">Transmembrane</keyword>
<dbReference type="PANTHER" id="PTHR46317">
    <property type="entry name" value="HYDROLASE OF PHP SUPERFAMILY-RELATED PROTEIN"/>
    <property type="match status" value="1"/>
</dbReference>
<feature type="non-terminal residue" evidence="5">
    <location>
        <position position="1"/>
    </location>
</feature>
<sequence length="328" mass="37023">MGHGEHLEATYTTQKPPWIGLWSSREYRGRPDWWKECGLKDDVVRHGKWRMVGSRYKEEDPDWYDAKVPDGTSLSGPMGLDSTRHKDLSIKADTPGDLREFQEKVMKGSHQYKAIAEKWNLSKEHPGLDVSPTMSDLVYRKHSLIGTGNFFPVSWSHLGPRFFDKPLNAAPHEKAFAAMKYTAAFMIPYTMFHIKANPPVGYPPVNFRPRMYFARYSQLAPIPLAVAGSWAFTLSFASAIRDKDDIYNQYYAAGASAFALGTLKHSFPIAITAFLVASVLGTAFHYTRISEAGLQNRAPVHSSAGHWGGPLFWKLFQRGGYEVPEKNF</sequence>
<accession>A0AA36D8J5</accession>
<name>A0AA36D8J5_9BILA</name>
<evidence type="ECO:0000256" key="4">
    <source>
        <dbReference type="SAM" id="Phobius"/>
    </source>
</evidence>
<evidence type="ECO:0000256" key="2">
    <source>
        <dbReference type="ARBA" id="ARBA00022723"/>
    </source>
</evidence>
<evidence type="ECO:0000256" key="3">
    <source>
        <dbReference type="ARBA" id="ARBA00022801"/>
    </source>
</evidence>
<gene>
    <name evidence="5" type="ORF">MSPICULIGERA_LOCUS19923</name>
</gene>
<dbReference type="PANTHER" id="PTHR46317:SF5">
    <property type="entry name" value="NADH-UBIQUINONE OXIDOREDUCTASE SUBUNIT B14.7"/>
    <property type="match status" value="1"/>
</dbReference>
<feature type="transmembrane region" description="Helical" evidence="4">
    <location>
        <begin position="219"/>
        <end position="240"/>
    </location>
</feature>
<proteinExistence type="inferred from homology"/>
<dbReference type="EMBL" id="CATQJA010002663">
    <property type="protein sequence ID" value="CAJ0581769.1"/>
    <property type="molecule type" value="Genomic_DNA"/>
</dbReference>
<comment type="caution">
    <text evidence="5">The sequence shown here is derived from an EMBL/GenBank/DDBJ whole genome shotgun (WGS) entry which is preliminary data.</text>
</comment>
<dbReference type="AlphaFoldDB" id="A0AA36D8J5"/>
<keyword evidence="4" id="KW-0472">Membrane</keyword>
<feature type="transmembrane region" description="Helical" evidence="4">
    <location>
        <begin position="267"/>
        <end position="287"/>
    </location>
</feature>
<dbReference type="GO" id="GO:0046872">
    <property type="term" value="F:metal ion binding"/>
    <property type="evidence" value="ECO:0007669"/>
    <property type="project" value="UniProtKB-KW"/>
</dbReference>
<dbReference type="GO" id="GO:0016787">
    <property type="term" value="F:hydrolase activity"/>
    <property type="evidence" value="ECO:0007669"/>
    <property type="project" value="UniProtKB-KW"/>
</dbReference>
<evidence type="ECO:0000313" key="6">
    <source>
        <dbReference type="Proteomes" id="UP001177023"/>
    </source>
</evidence>
<comment type="similarity">
    <text evidence="1">Belongs to the metallo-dependent hydrolases superfamily. TatD-type hydrolase family.</text>
</comment>
<keyword evidence="6" id="KW-1185">Reference proteome</keyword>
<evidence type="ECO:0000256" key="1">
    <source>
        <dbReference type="ARBA" id="ARBA00009275"/>
    </source>
</evidence>
<dbReference type="Proteomes" id="UP001177023">
    <property type="component" value="Unassembled WGS sequence"/>
</dbReference>
<protein>
    <submittedName>
        <fullName evidence="5">Uncharacterized protein</fullName>
    </submittedName>
</protein>
<evidence type="ECO:0000313" key="5">
    <source>
        <dbReference type="EMBL" id="CAJ0581769.1"/>
    </source>
</evidence>
<reference evidence="5" key="1">
    <citation type="submission" date="2023-06" db="EMBL/GenBank/DDBJ databases">
        <authorList>
            <person name="Delattre M."/>
        </authorList>
    </citation>
    <scope>NUCLEOTIDE SEQUENCE</scope>
    <source>
        <strain evidence="5">AF72</strain>
    </source>
</reference>
<keyword evidence="3" id="KW-0378">Hydrolase</keyword>
<keyword evidence="2" id="KW-0479">Metal-binding</keyword>
<organism evidence="5 6">
    <name type="scientific">Mesorhabditis spiculigera</name>
    <dbReference type="NCBI Taxonomy" id="96644"/>
    <lineage>
        <taxon>Eukaryota</taxon>
        <taxon>Metazoa</taxon>
        <taxon>Ecdysozoa</taxon>
        <taxon>Nematoda</taxon>
        <taxon>Chromadorea</taxon>
        <taxon>Rhabditida</taxon>
        <taxon>Rhabditina</taxon>
        <taxon>Rhabditomorpha</taxon>
        <taxon>Rhabditoidea</taxon>
        <taxon>Rhabditidae</taxon>
        <taxon>Mesorhabditinae</taxon>
        <taxon>Mesorhabditis</taxon>
    </lineage>
</organism>